<keyword evidence="2" id="KW-0808">Transferase</keyword>
<proteinExistence type="predicted"/>
<dbReference type="EMBL" id="JBHTLU010000019">
    <property type="protein sequence ID" value="MFD1221517.1"/>
    <property type="molecule type" value="Genomic_DNA"/>
</dbReference>
<protein>
    <submittedName>
        <fullName evidence="2">GNAT family N-acetyltransferase</fullName>
        <ecNumber evidence="2">2.3.-.-</ecNumber>
    </submittedName>
</protein>
<dbReference type="Proteomes" id="UP001597180">
    <property type="component" value="Unassembled WGS sequence"/>
</dbReference>
<sequence>MQIVDLRREDLARIQGAAAILMVNFAEAWATMEDALLEVEESLQEDRISRVAVDEDGTVVGWIGGQSSYGGHVWELHPLVVAESYRERGIGRALVTDFEACVQARGGITIYLGTDDESNGTSLYGQELYPDVLGKVVQLTDRNRHPFGFYKKLGFEVVGVLPDANGFGKPDIFMAKRVGPGEGHG</sequence>
<name>A0ABW3UKK9_9BACL</name>
<dbReference type="InterPro" id="IPR016181">
    <property type="entry name" value="Acyl_CoA_acyltransferase"/>
</dbReference>
<gene>
    <name evidence="2" type="ORF">ACFQ4B_15480</name>
</gene>
<dbReference type="PROSITE" id="PS51186">
    <property type="entry name" value="GNAT"/>
    <property type="match status" value="1"/>
</dbReference>
<dbReference type="RefSeq" id="WP_345585521.1">
    <property type="nucleotide sequence ID" value="NZ_BAABJG010000003.1"/>
</dbReference>
<dbReference type="CDD" id="cd04301">
    <property type="entry name" value="NAT_SF"/>
    <property type="match status" value="1"/>
</dbReference>
<reference evidence="3" key="1">
    <citation type="journal article" date="2019" name="Int. J. Syst. Evol. Microbiol.">
        <title>The Global Catalogue of Microorganisms (GCM) 10K type strain sequencing project: providing services to taxonomists for standard genome sequencing and annotation.</title>
        <authorList>
            <consortium name="The Broad Institute Genomics Platform"/>
            <consortium name="The Broad Institute Genome Sequencing Center for Infectious Disease"/>
            <person name="Wu L."/>
            <person name="Ma J."/>
        </authorList>
    </citation>
    <scope>NUCLEOTIDE SEQUENCE [LARGE SCALE GENOMIC DNA]</scope>
    <source>
        <strain evidence="3">CCUG 53270</strain>
    </source>
</reference>
<dbReference type="InterPro" id="IPR000182">
    <property type="entry name" value="GNAT_dom"/>
</dbReference>
<feature type="domain" description="N-acetyltransferase" evidence="1">
    <location>
        <begin position="1"/>
        <end position="179"/>
    </location>
</feature>
<dbReference type="Pfam" id="PF00583">
    <property type="entry name" value="Acetyltransf_1"/>
    <property type="match status" value="1"/>
</dbReference>
<keyword evidence="2" id="KW-0012">Acyltransferase</keyword>
<organism evidence="2 3">
    <name type="scientific">Paenibacillus vulneris</name>
    <dbReference type="NCBI Taxonomy" id="1133364"/>
    <lineage>
        <taxon>Bacteria</taxon>
        <taxon>Bacillati</taxon>
        <taxon>Bacillota</taxon>
        <taxon>Bacilli</taxon>
        <taxon>Bacillales</taxon>
        <taxon>Paenibacillaceae</taxon>
        <taxon>Paenibacillus</taxon>
    </lineage>
</organism>
<comment type="caution">
    <text evidence="2">The sequence shown here is derived from an EMBL/GenBank/DDBJ whole genome shotgun (WGS) entry which is preliminary data.</text>
</comment>
<dbReference type="EC" id="2.3.-.-" evidence="2"/>
<dbReference type="SUPFAM" id="SSF55729">
    <property type="entry name" value="Acyl-CoA N-acyltransferases (Nat)"/>
    <property type="match status" value="1"/>
</dbReference>
<evidence type="ECO:0000313" key="2">
    <source>
        <dbReference type="EMBL" id="MFD1221517.1"/>
    </source>
</evidence>
<dbReference type="GO" id="GO:0016746">
    <property type="term" value="F:acyltransferase activity"/>
    <property type="evidence" value="ECO:0007669"/>
    <property type="project" value="UniProtKB-KW"/>
</dbReference>
<dbReference type="Gene3D" id="3.40.630.30">
    <property type="match status" value="1"/>
</dbReference>
<evidence type="ECO:0000259" key="1">
    <source>
        <dbReference type="PROSITE" id="PS51186"/>
    </source>
</evidence>
<accession>A0ABW3UKK9</accession>
<evidence type="ECO:0000313" key="3">
    <source>
        <dbReference type="Proteomes" id="UP001597180"/>
    </source>
</evidence>
<keyword evidence="3" id="KW-1185">Reference proteome</keyword>